<evidence type="ECO:0000256" key="1">
    <source>
        <dbReference type="SAM" id="Phobius"/>
    </source>
</evidence>
<protein>
    <submittedName>
        <fullName evidence="2">DUF2946 domain-containing protein</fullName>
    </submittedName>
</protein>
<sequence length="134" mass="14134">MISAHSKRFVAWLGIVAMLLLVCAPTVSRCLAAAQSLTLSICTEAAQPGQAPVAINVSVDGHHDEQGKHSGSHALDDCGYCTLMMHEAALPSVPPALPSMLLLVLLALALPPMRRYTPIGAFPSGRPRAPPRFS</sequence>
<keyword evidence="3" id="KW-1185">Reference proteome</keyword>
<dbReference type="EMBL" id="JBHSBV010000009">
    <property type="protein sequence ID" value="MFC4203193.1"/>
    <property type="molecule type" value="Genomic_DNA"/>
</dbReference>
<reference evidence="3" key="1">
    <citation type="journal article" date="2019" name="Int. J. Syst. Evol. Microbiol.">
        <title>The Global Catalogue of Microorganisms (GCM) 10K type strain sequencing project: providing services to taxonomists for standard genome sequencing and annotation.</title>
        <authorList>
            <consortium name="The Broad Institute Genomics Platform"/>
            <consortium name="The Broad Institute Genome Sequencing Center for Infectious Disease"/>
            <person name="Wu L."/>
            <person name="Ma J."/>
        </authorList>
    </citation>
    <scope>NUCLEOTIDE SEQUENCE [LARGE SCALE GENOMIC DNA]</scope>
    <source>
        <strain evidence="3">LMG 24813</strain>
    </source>
</reference>
<dbReference type="RefSeq" id="WP_217963021.1">
    <property type="nucleotide sequence ID" value="NZ_JAHTBN010000001.1"/>
</dbReference>
<keyword evidence="1" id="KW-0472">Membrane</keyword>
<organism evidence="2 3">
    <name type="scientific">Candidimonas humi</name>
    <dbReference type="NCBI Taxonomy" id="683355"/>
    <lineage>
        <taxon>Bacteria</taxon>
        <taxon>Pseudomonadati</taxon>
        <taxon>Pseudomonadota</taxon>
        <taxon>Betaproteobacteria</taxon>
        <taxon>Burkholderiales</taxon>
        <taxon>Alcaligenaceae</taxon>
        <taxon>Candidimonas</taxon>
    </lineage>
</organism>
<dbReference type="Pfam" id="PF11162">
    <property type="entry name" value="DUF2946"/>
    <property type="match status" value="1"/>
</dbReference>
<proteinExistence type="predicted"/>
<evidence type="ECO:0000313" key="3">
    <source>
        <dbReference type="Proteomes" id="UP001595848"/>
    </source>
</evidence>
<dbReference type="Proteomes" id="UP001595848">
    <property type="component" value="Unassembled WGS sequence"/>
</dbReference>
<accession>A0ABV8P581</accession>
<dbReference type="InterPro" id="IPR021333">
    <property type="entry name" value="DUF2946"/>
</dbReference>
<name>A0ABV8P581_9BURK</name>
<keyword evidence="1" id="KW-1133">Transmembrane helix</keyword>
<gene>
    <name evidence="2" type="ORF">ACFOY1_19760</name>
</gene>
<keyword evidence="1" id="KW-0812">Transmembrane</keyword>
<evidence type="ECO:0000313" key="2">
    <source>
        <dbReference type="EMBL" id="MFC4203193.1"/>
    </source>
</evidence>
<feature type="transmembrane region" description="Helical" evidence="1">
    <location>
        <begin position="92"/>
        <end position="110"/>
    </location>
</feature>
<comment type="caution">
    <text evidence="2">The sequence shown here is derived from an EMBL/GenBank/DDBJ whole genome shotgun (WGS) entry which is preliminary data.</text>
</comment>